<dbReference type="Proteomes" id="UP000636709">
    <property type="component" value="Unassembled WGS sequence"/>
</dbReference>
<dbReference type="CDD" id="cd09917">
    <property type="entry name" value="F-box_SF"/>
    <property type="match status" value="1"/>
</dbReference>
<feature type="domain" description="F-box" evidence="2">
    <location>
        <begin position="23"/>
        <end position="64"/>
    </location>
</feature>
<dbReference type="AlphaFoldDB" id="A0A835A9M5"/>
<dbReference type="InterPro" id="IPR036047">
    <property type="entry name" value="F-box-like_dom_sf"/>
</dbReference>
<proteinExistence type="predicted"/>
<feature type="region of interest" description="Disordered" evidence="1">
    <location>
        <begin position="267"/>
        <end position="288"/>
    </location>
</feature>
<dbReference type="EMBL" id="JACEFO010002585">
    <property type="protein sequence ID" value="KAF8655527.1"/>
    <property type="molecule type" value="Genomic_DNA"/>
</dbReference>
<reference evidence="3" key="1">
    <citation type="submission" date="2020-07" db="EMBL/GenBank/DDBJ databases">
        <title>Genome sequence and genetic diversity analysis of an under-domesticated orphan crop, white fonio (Digitaria exilis).</title>
        <authorList>
            <person name="Bennetzen J.L."/>
            <person name="Chen S."/>
            <person name="Ma X."/>
            <person name="Wang X."/>
            <person name="Yssel A.E.J."/>
            <person name="Chaluvadi S.R."/>
            <person name="Johnson M."/>
            <person name="Gangashetty P."/>
            <person name="Hamidou F."/>
            <person name="Sanogo M.D."/>
            <person name="Zwaenepoel A."/>
            <person name="Wallace J."/>
            <person name="Van De Peer Y."/>
            <person name="Van Deynze A."/>
        </authorList>
    </citation>
    <scope>NUCLEOTIDE SEQUENCE</scope>
    <source>
        <tissue evidence="3">Leaves</tissue>
    </source>
</reference>
<dbReference type="Pfam" id="PF12937">
    <property type="entry name" value="F-box-like"/>
    <property type="match status" value="1"/>
</dbReference>
<organism evidence="3 4">
    <name type="scientific">Digitaria exilis</name>
    <dbReference type="NCBI Taxonomy" id="1010633"/>
    <lineage>
        <taxon>Eukaryota</taxon>
        <taxon>Viridiplantae</taxon>
        <taxon>Streptophyta</taxon>
        <taxon>Embryophyta</taxon>
        <taxon>Tracheophyta</taxon>
        <taxon>Spermatophyta</taxon>
        <taxon>Magnoliopsida</taxon>
        <taxon>Liliopsida</taxon>
        <taxon>Poales</taxon>
        <taxon>Poaceae</taxon>
        <taxon>PACMAD clade</taxon>
        <taxon>Panicoideae</taxon>
        <taxon>Panicodae</taxon>
        <taxon>Paniceae</taxon>
        <taxon>Anthephorinae</taxon>
        <taxon>Digitaria</taxon>
    </lineage>
</organism>
<dbReference type="PANTHER" id="PTHR31264">
    <property type="entry name" value="OS07G0554500 PROTEIN-RELATED"/>
    <property type="match status" value="1"/>
</dbReference>
<feature type="domain" description="F-box" evidence="2">
    <location>
        <begin position="293"/>
        <end position="334"/>
    </location>
</feature>
<dbReference type="PANTHER" id="PTHR31264:SF7">
    <property type="entry name" value="F-BOX DOMAIN CONTAINING PROTEIN, EXPRESSED"/>
    <property type="match status" value="1"/>
</dbReference>
<evidence type="ECO:0000313" key="3">
    <source>
        <dbReference type="EMBL" id="KAF8655527.1"/>
    </source>
</evidence>
<gene>
    <name evidence="3" type="ORF">HU200_061072</name>
</gene>
<sequence>MASVTARSIAATTAAQPSLPDELPNDLLEDIFLRLDDPGDLARAYASCFSFRRIVSRRHFLRRYRSLHRPPVLGFLSVSSGNPTPVGDRHPTSRWLSYRGSRHYTCSCFFWTGYGKKAMLVLDTREMKFAHVDVPRESSYRMHSVVEVGGGRIGLLILGTRMLFLFSKTWPPDNNGGDGVEGWRYDDAIALADRNWRLSGGDGEGYALLKGVEESATQYFLVEIKTLSVRRNELFVALRPDLTSYGPAHLSIAAVCSAASGLGSASSHSPIPTSPWPNRTSRATAPPAAVPTLPDEVLEVIFLRLGGAADLARVSAACATFRRVVRGHLFLRRFRALHPPPVLGFLHNMAGSGAAAFLPAEPPHRSAPAARALLGAADLAFSFLPPPLGPPGYWTDHPWHWSVRDARVLLSRRVPTDNDFADRLLFWRTSPDDAFADLVVCDPLHRRYVQIPAIPEDLVPIQRCDGMKFQPFLAPACKDEEDLLFRVLYNVVSQDKVVTLDFSSVTGKWRHATSFSFLPERLILSPPNLRRYCYAALSTGQIIMSTMLVLDPLEMKFSLVKLPHKKGDEGLAVVDAGEDRLGLLALNFNRTLDLYCKTCRNNVVCKEDWQHHKTIPLPENNSSYWRIKGTAEGYLLMGTCEPSKYLREEQFFTLDLKTLLFERMHAADKCVPFAHLYASFPPPLSPPTCTTFRRVISGRRFRSLRPAPVLGFLEFDAPGKFCPAEPPNRYAPAARGLAQFADFTFSFLPGGPIGWHVCDARVLLYRSSFTAYFVDLVVCDPLHRRYVQLAPIHDCRRGSVGELAFEDFDTFLDPATERDKEEQDLPSRVICAEHYQRKLVTYHFSSVTRKWCRKTFGRSTPLDPTTARFCPWFERQYVHSCFYWVFLGIGMGSLDILDTHEMKFYVLDQLPGGNAGPQALGIVEIGGGRLGIVNVADDILEFYSKRWGNKNNGVDTDEWQHDKMVPLPLMDCYWRILSTVDGYLFLRATPKNPSSVHPGTLESQYFTLDLKTLLMERTLKGDTVGYLSLMASEYRARDCCDRQ</sequence>
<evidence type="ECO:0000259" key="2">
    <source>
        <dbReference type="SMART" id="SM00256"/>
    </source>
</evidence>
<evidence type="ECO:0000313" key="4">
    <source>
        <dbReference type="Proteomes" id="UP000636709"/>
    </source>
</evidence>
<evidence type="ECO:0000256" key="1">
    <source>
        <dbReference type="SAM" id="MobiDB-lite"/>
    </source>
</evidence>
<comment type="caution">
    <text evidence="3">The sequence shown here is derived from an EMBL/GenBank/DDBJ whole genome shotgun (WGS) entry which is preliminary data.</text>
</comment>
<name>A0A835A9M5_9POAL</name>
<keyword evidence="4" id="KW-1185">Reference proteome</keyword>
<dbReference type="InterPro" id="IPR001810">
    <property type="entry name" value="F-box_dom"/>
</dbReference>
<accession>A0A835A9M5</accession>
<dbReference type="SMART" id="SM00256">
    <property type="entry name" value="FBOX"/>
    <property type="match status" value="2"/>
</dbReference>
<dbReference type="SUPFAM" id="SSF81383">
    <property type="entry name" value="F-box domain"/>
    <property type="match status" value="2"/>
</dbReference>
<dbReference type="OrthoDB" id="658642at2759"/>
<protein>
    <recommendedName>
        <fullName evidence="2">F-box domain-containing protein</fullName>
    </recommendedName>
</protein>